<feature type="transmembrane region" description="Helical" evidence="1">
    <location>
        <begin position="309"/>
        <end position="340"/>
    </location>
</feature>
<dbReference type="EMBL" id="FPKR01000003">
    <property type="protein sequence ID" value="SFZ73474.1"/>
    <property type="molecule type" value="Genomic_DNA"/>
</dbReference>
<dbReference type="AlphaFoldDB" id="A0A1K2HAW6"/>
<evidence type="ECO:0000313" key="3">
    <source>
        <dbReference type="Proteomes" id="UP000186513"/>
    </source>
</evidence>
<evidence type="ECO:0008006" key="4">
    <source>
        <dbReference type="Google" id="ProtNLM"/>
    </source>
</evidence>
<feature type="transmembrane region" description="Helical" evidence="1">
    <location>
        <begin position="116"/>
        <end position="136"/>
    </location>
</feature>
<feature type="transmembrane region" description="Helical" evidence="1">
    <location>
        <begin position="278"/>
        <end position="297"/>
    </location>
</feature>
<feature type="transmembrane region" description="Helical" evidence="1">
    <location>
        <begin position="157"/>
        <end position="183"/>
    </location>
</feature>
<feature type="transmembrane region" description="Helical" evidence="1">
    <location>
        <begin position="189"/>
        <end position="213"/>
    </location>
</feature>
<dbReference type="STRING" id="1121279.SAMN02745887_00844"/>
<dbReference type="Proteomes" id="UP000186513">
    <property type="component" value="Unassembled WGS sequence"/>
</dbReference>
<keyword evidence="3" id="KW-1185">Reference proteome</keyword>
<protein>
    <recommendedName>
        <fullName evidence="4">Transmembrane protein</fullName>
    </recommendedName>
</protein>
<accession>A0A1K2HAW6</accession>
<reference evidence="2 3" key="1">
    <citation type="submission" date="2016-11" db="EMBL/GenBank/DDBJ databases">
        <authorList>
            <person name="Jaros S."/>
            <person name="Januszkiewicz K."/>
            <person name="Wedrychowicz H."/>
        </authorList>
    </citation>
    <scope>NUCLEOTIDE SEQUENCE [LARGE SCALE GENOMIC DNA]</scope>
    <source>
        <strain evidence="2 3">DSM 18899</strain>
    </source>
</reference>
<feature type="transmembrane region" description="Helical" evidence="1">
    <location>
        <begin position="385"/>
        <end position="408"/>
    </location>
</feature>
<organism evidence="2 3">
    <name type="scientific">Chitinimonas taiwanensis DSM 18899</name>
    <dbReference type="NCBI Taxonomy" id="1121279"/>
    <lineage>
        <taxon>Bacteria</taxon>
        <taxon>Pseudomonadati</taxon>
        <taxon>Pseudomonadota</taxon>
        <taxon>Betaproteobacteria</taxon>
        <taxon>Neisseriales</taxon>
        <taxon>Chitinibacteraceae</taxon>
        <taxon>Chitinimonas</taxon>
    </lineage>
</organism>
<dbReference type="RefSeq" id="WP_072427391.1">
    <property type="nucleotide sequence ID" value="NZ_FPKR01000003.1"/>
</dbReference>
<gene>
    <name evidence="2" type="ORF">SAMN02745887_00844</name>
</gene>
<keyword evidence="1" id="KW-0472">Membrane</keyword>
<sequence length="431" mass="45359">MSAAPALAFERAPQPGLVFGCLLPAPWVGVAAGLLLAFGPPDGLPDRFAPLSLSLVHLLALGMLLPVMLGALFQLLPVLAGVPVPLARWLAPGVALCCVGTASALAAGFLQGSALGFRWAGWLGAPLLGLPALAICRAGWRVVAVNASTRMLRHIGIALLLTLLLGGLLASLFGAGLALPLPWLLDWHIAWGLGGWLATLLAGVAATVLPMFWQTPRPPAAAERLLPWLLYIPLALGGLEGAGLLLPWRQMALAGVGLLASLGLFGVLRAARKHDPAWLLWLCALLSWWLVAALGLARDYLPAQWPLGWWLGVLALVGGAVLPVNAMLGKIIPFLVWLHLRRRLPARVRVPPMQSLLRPVWQRAQVASLLLALTALLALPLQPAALALPAGLLFALSQAGLGGLLLSVGWRFIRLQRSLGAGAVGQSEARR</sequence>
<feature type="transmembrane region" description="Helical" evidence="1">
    <location>
        <begin position="89"/>
        <end position="110"/>
    </location>
</feature>
<evidence type="ECO:0000313" key="2">
    <source>
        <dbReference type="EMBL" id="SFZ73474.1"/>
    </source>
</evidence>
<name>A0A1K2HAW6_9NEIS</name>
<proteinExistence type="predicted"/>
<keyword evidence="1" id="KW-0812">Transmembrane</keyword>
<evidence type="ECO:0000256" key="1">
    <source>
        <dbReference type="SAM" id="Phobius"/>
    </source>
</evidence>
<feature type="transmembrane region" description="Helical" evidence="1">
    <location>
        <begin position="17"/>
        <end position="38"/>
    </location>
</feature>
<feature type="transmembrane region" description="Helical" evidence="1">
    <location>
        <begin position="58"/>
        <end position="82"/>
    </location>
</feature>
<feature type="transmembrane region" description="Helical" evidence="1">
    <location>
        <begin position="252"/>
        <end position="271"/>
    </location>
</feature>
<keyword evidence="1" id="KW-1133">Transmembrane helix</keyword>
<feature type="transmembrane region" description="Helical" evidence="1">
    <location>
        <begin position="225"/>
        <end position="246"/>
    </location>
</feature>
<feature type="transmembrane region" description="Helical" evidence="1">
    <location>
        <begin position="360"/>
        <end position="379"/>
    </location>
</feature>